<gene>
    <name evidence="1" type="ORF">J5U22_00381</name>
</gene>
<organism evidence="1 2">
    <name type="scientific">Saccharolobus shibatae</name>
    <dbReference type="NCBI Taxonomy" id="2286"/>
    <lineage>
        <taxon>Archaea</taxon>
        <taxon>Thermoproteota</taxon>
        <taxon>Thermoprotei</taxon>
        <taxon>Sulfolobales</taxon>
        <taxon>Sulfolobaceae</taxon>
        <taxon>Saccharolobus</taxon>
    </lineage>
</organism>
<evidence type="ECO:0000313" key="2">
    <source>
        <dbReference type="Proteomes" id="UP000694036"/>
    </source>
</evidence>
<dbReference type="Pfam" id="PF12686">
    <property type="entry name" value="DUF3800"/>
    <property type="match status" value="1"/>
</dbReference>
<sequence length="265" mass="31082">MLLVFIDENGKPTFKEIDKQGRPLPFIVTSIIVRDTELSIIKNRIAFLKAKYGIPNLEIHASDLFHPKSNFPLTESQIRNFAEEFAEIIKDLNIVIISSVVFKKYRTVSKPIKSTVDKKLRKDVISIGYRHLFERIIRFAEKNYPNEWILFIHDQISVSKDSQLSTEQKEIIETMNNELDNNPYIRRSPIVERVFKPIYFANSSQYDVLQISDFAGYIIRKHILNEKGNKFNYERLFEIISSKLDKNPKNGKIEGWGIKSWDYYA</sequence>
<evidence type="ECO:0008006" key="3">
    <source>
        <dbReference type="Google" id="ProtNLM"/>
    </source>
</evidence>
<dbReference type="Proteomes" id="UP000694036">
    <property type="component" value="Chromosome"/>
</dbReference>
<evidence type="ECO:0000313" key="1">
    <source>
        <dbReference type="EMBL" id="QXJ33836.1"/>
    </source>
</evidence>
<proteinExistence type="predicted"/>
<name>A0A8F5BYR5_9CREN</name>
<reference evidence="1 2" key="1">
    <citation type="journal article" date="2021" name="Environ. Microbiol.">
        <title>New insights into the diversity and evolution of the archaeal mobilome from three complete genomes of Saccharolobus shibatae.</title>
        <authorList>
            <person name="Medvedeva S."/>
            <person name="Brandt D."/>
            <person name="Cvirkaite-Krupovic V."/>
            <person name="Liu Y."/>
            <person name="Severinov K."/>
            <person name="Ishino S."/>
            <person name="Ishino Y."/>
            <person name="Prangishvili D."/>
            <person name="Kalinowski J."/>
            <person name="Krupovic M."/>
        </authorList>
    </citation>
    <scope>NUCLEOTIDE SEQUENCE [LARGE SCALE GENOMIC DNA]</scope>
    <source>
        <strain evidence="1 2">S38A</strain>
    </source>
</reference>
<dbReference type="RefSeq" id="WP_218259241.1">
    <property type="nucleotide sequence ID" value="NZ_CP077713.1"/>
</dbReference>
<protein>
    <recommendedName>
        <fullName evidence="3">DUF3800 domain-containing protein</fullName>
    </recommendedName>
</protein>
<dbReference type="AlphaFoldDB" id="A0A8F5BYR5"/>
<dbReference type="GeneID" id="65555841"/>
<dbReference type="InterPro" id="IPR024524">
    <property type="entry name" value="DUF3800"/>
</dbReference>
<keyword evidence="2" id="KW-1185">Reference proteome</keyword>
<dbReference type="EMBL" id="CP077713">
    <property type="protein sequence ID" value="QXJ33836.1"/>
    <property type="molecule type" value="Genomic_DNA"/>
</dbReference>
<accession>A0A8F5BYR5</accession>